<protein>
    <submittedName>
        <fullName evidence="6">Acetyl esterase/lipase</fullName>
    </submittedName>
</protein>
<dbReference type="InterPro" id="IPR050300">
    <property type="entry name" value="GDXG_lipolytic_enzyme"/>
</dbReference>
<sequence length="336" mass="35780">MPGAPGRPVESGRVEESEEPGRPGVPGALRGSVRSRVLAAALRRTLRPLLERTPVTPETLRRARGITGGLAPLLGPVPFGTTVRRIPLPGCHADLVRTGRDTGTRRAVLYAHGGGFVLGSARLWRAQVARLSALTGSPVLAVNYRMVPEHRVDDGVQDCVDAYRWLLDQGRTGEDVVLAGDSAGANLAFAVALRARERGLPRPAGIAATSPWLDLAATGPSYTANRLLDPFLPARAAADVARMCAVDVEPNAPELSPCYADLRELPPVLIQVGSLDLLRSDGELMARRLRQAGVPCDLSVWHGQMHAFTLLAALLPEARAAVRELAYFAARPTGHG</sequence>
<dbReference type="GO" id="GO:0004806">
    <property type="term" value="F:triacylglycerol lipase activity"/>
    <property type="evidence" value="ECO:0007669"/>
    <property type="project" value="TreeGrafter"/>
</dbReference>
<feature type="active site" evidence="3">
    <location>
        <position position="182"/>
    </location>
</feature>
<dbReference type="RefSeq" id="WP_184480834.1">
    <property type="nucleotide sequence ID" value="NZ_JACHIV010000001.1"/>
</dbReference>
<evidence type="ECO:0000256" key="1">
    <source>
        <dbReference type="ARBA" id="ARBA00010515"/>
    </source>
</evidence>
<reference evidence="6 7" key="1">
    <citation type="submission" date="2020-08" db="EMBL/GenBank/DDBJ databases">
        <title>Sequencing the genomes of 1000 actinobacteria strains.</title>
        <authorList>
            <person name="Klenk H.-P."/>
        </authorList>
    </citation>
    <scope>NUCLEOTIDE SEQUENCE [LARGE SCALE GENOMIC DNA]</scope>
    <source>
        <strain evidence="6 7">DSM 45582</strain>
    </source>
</reference>
<dbReference type="EMBL" id="JACHIV010000001">
    <property type="protein sequence ID" value="MBB5070904.1"/>
    <property type="molecule type" value="Genomic_DNA"/>
</dbReference>
<evidence type="ECO:0000256" key="4">
    <source>
        <dbReference type="SAM" id="MobiDB-lite"/>
    </source>
</evidence>
<keyword evidence="7" id="KW-1185">Reference proteome</keyword>
<feature type="region of interest" description="Disordered" evidence="4">
    <location>
        <begin position="1"/>
        <end position="30"/>
    </location>
</feature>
<dbReference type="PROSITE" id="PS01174">
    <property type="entry name" value="LIPASE_GDXG_SER"/>
    <property type="match status" value="1"/>
</dbReference>
<organism evidence="6 7">
    <name type="scientific">Saccharopolyspora gloriosae</name>
    <dbReference type="NCBI Taxonomy" id="455344"/>
    <lineage>
        <taxon>Bacteria</taxon>
        <taxon>Bacillati</taxon>
        <taxon>Actinomycetota</taxon>
        <taxon>Actinomycetes</taxon>
        <taxon>Pseudonocardiales</taxon>
        <taxon>Pseudonocardiaceae</taxon>
        <taxon>Saccharopolyspora</taxon>
    </lineage>
</organism>
<dbReference type="Gene3D" id="3.40.50.1820">
    <property type="entry name" value="alpha/beta hydrolase"/>
    <property type="match status" value="1"/>
</dbReference>
<dbReference type="Proteomes" id="UP000580474">
    <property type="component" value="Unassembled WGS sequence"/>
</dbReference>
<dbReference type="AlphaFoldDB" id="A0A840NH36"/>
<evidence type="ECO:0000313" key="7">
    <source>
        <dbReference type="Proteomes" id="UP000580474"/>
    </source>
</evidence>
<dbReference type="InterPro" id="IPR033140">
    <property type="entry name" value="Lipase_GDXG_put_SER_AS"/>
</dbReference>
<dbReference type="PANTHER" id="PTHR48081">
    <property type="entry name" value="AB HYDROLASE SUPERFAMILY PROTEIN C4A8.06C"/>
    <property type="match status" value="1"/>
</dbReference>
<feature type="domain" description="Alpha/beta hydrolase fold-3" evidence="5">
    <location>
        <begin position="108"/>
        <end position="309"/>
    </location>
</feature>
<evidence type="ECO:0000259" key="5">
    <source>
        <dbReference type="Pfam" id="PF07859"/>
    </source>
</evidence>
<accession>A0A840NH36</accession>
<comment type="caution">
    <text evidence="6">The sequence shown here is derived from an EMBL/GenBank/DDBJ whole genome shotgun (WGS) entry which is preliminary data.</text>
</comment>
<evidence type="ECO:0000256" key="3">
    <source>
        <dbReference type="PROSITE-ProRule" id="PRU10038"/>
    </source>
</evidence>
<dbReference type="PANTHER" id="PTHR48081:SF30">
    <property type="entry name" value="ACETYL-HYDROLASE LIPR-RELATED"/>
    <property type="match status" value="1"/>
</dbReference>
<proteinExistence type="inferred from homology"/>
<dbReference type="SUPFAM" id="SSF53474">
    <property type="entry name" value="alpha/beta-Hydrolases"/>
    <property type="match status" value="1"/>
</dbReference>
<dbReference type="InterPro" id="IPR013094">
    <property type="entry name" value="AB_hydrolase_3"/>
</dbReference>
<keyword evidence="2" id="KW-0378">Hydrolase</keyword>
<name>A0A840NH36_9PSEU</name>
<dbReference type="InterPro" id="IPR029058">
    <property type="entry name" value="AB_hydrolase_fold"/>
</dbReference>
<evidence type="ECO:0000313" key="6">
    <source>
        <dbReference type="EMBL" id="MBB5070904.1"/>
    </source>
</evidence>
<comment type="similarity">
    <text evidence="1">Belongs to the 'GDXG' lipolytic enzyme family.</text>
</comment>
<feature type="compositionally biased region" description="Basic and acidic residues" evidence="4">
    <location>
        <begin position="10"/>
        <end position="21"/>
    </location>
</feature>
<evidence type="ECO:0000256" key="2">
    <source>
        <dbReference type="ARBA" id="ARBA00022801"/>
    </source>
</evidence>
<gene>
    <name evidence="6" type="ORF">BJ969_003992</name>
</gene>
<dbReference type="Pfam" id="PF07859">
    <property type="entry name" value="Abhydrolase_3"/>
    <property type="match status" value="1"/>
</dbReference>